<evidence type="ECO:0000256" key="1">
    <source>
        <dbReference type="SAM" id="MobiDB-lite"/>
    </source>
</evidence>
<reference evidence="3 5" key="2">
    <citation type="submission" date="2018-03" db="EMBL/GenBank/DDBJ databases">
        <authorList>
            <person name="Fogelqvist J."/>
        </authorList>
    </citation>
    <scope>NUCLEOTIDE SEQUENCE [LARGE SCALE GENOMIC DNA]</scope>
</reference>
<gene>
    <name evidence="2" type="ORF">PBRA_001950</name>
    <name evidence="3" type="ORF">PLBR_LOCUS8586</name>
</gene>
<organism evidence="2 4">
    <name type="scientific">Plasmodiophora brassicae</name>
    <name type="common">Clubroot disease agent</name>
    <dbReference type="NCBI Taxonomy" id="37360"/>
    <lineage>
        <taxon>Eukaryota</taxon>
        <taxon>Sar</taxon>
        <taxon>Rhizaria</taxon>
        <taxon>Endomyxa</taxon>
        <taxon>Phytomyxea</taxon>
        <taxon>Plasmodiophorida</taxon>
        <taxon>Plasmodiophoridae</taxon>
        <taxon>Plasmodiophora</taxon>
    </lineage>
</organism>
<name>A0A0G4J1X2_PLABS</name>
<dbReference type="AlphaFoldDB" id="A0A0G4J1X2"/>
<geneLocation type="mitochondrion" evidence="3"/>
<feature type="region of interest" description="Disordered" evidence="1">
    <location>
        <begin position="152"/>
        <end position="178"/>
    </location>
</feature>
<dbReference type="Proteomes" id="UP000290189">
    <property type="component" value="Unassembled WGS sequence"/>
</dbReference>
<dbReference type="EMBL" id="CDSF01000112">
    <property type="protein sequence ID" value="CEP01344.1"/>
    <property type="molecule type" value="Genomic_DNA"/>
</dbReference>
<evidence type="ECO:0000313" key="3">
    <source>
        <dbReference type="EMBL" id="SPR01371.1"/>
    </source>
</evidence>
<sequence length="322" mass="36214">MAASASRNSGLATCAGAFFNPGRCERQVSANARVCAHCHSFEVPRARIMRCRRCRQTPFSARKRLIRVDDLTLNLRFFSMGEDGLVVFEDDSQARTALDTWPRELEPLDDDHDAVQFVKCHWCRRKVHPSLLSSCTKPSCEKLATAASVSATTKSKKRSLRRTSDRGEDSVPDDEKRRRQWRICPEQCSVNPFGETVRAVIQSPEELDADTVGVTFGGRHLRRDVDFFCGLREIVIPNVPRPAELVGDRTAVQVDVLDGNQNVSGSVLFTFCRGSDLDEQIQRLLQIDLHDGSRLLDDTIDQFNALSPLFPDDDVDLRPPQQ</sequence>
<evidence type="ECO:0000313" key="4">
    <source>
        <dbReference type="Proteomes" id="UP000039324"/>
    </source>
</evidence>
<dbReference type="Proteomes" id="UP000039324">
    <property type="component" value="Unassembled WGS sequence"/>
</dbReference>
<evidence type="ECO:0000313" key="2">
    <source>
        <dbReference type="EMBL" id="CEP01344.1"/>
    </source>
</evidence>
<protein>
    <submittedName>
        <fullName evidence="2">Uncharacterized protein</fullName>
    </submittedName>
</protein>
<accession>A0A0G4J1X2</accession>
<dbReference type="EMBL" id="OVEO01000017">
    <property type="protein sequence ID" value="SPR01371.1"/>
    <property type="molecule type" value="Genomic_DNA"/>
</dbReference>
<feature type="compositionally biased region" description="Basic and acidic residues" evidence="1">
    <location>
        <begin position="162"/>
        <end position="177"/>
    </location>
</feature>
<keyword evidence="3" id="KW-0496">Mitochondrion</keyword>
<evidence type="ECO:0000313" key="5">
    <source>
        <dbReference type="Proteomes" id="UP000290189"/>
    </source>
</evidence>
<keyword evidence="4" id="KW-1185">Reference proteome</keyword>
<proteinExistence type="predicted"/>
<reference evidence="2 4" key="1">
    <citation type="submission" date="2015-02" db="EMBL/GenBank/DDBJ databases">
        <authorList>
            <person name="Chooi Y.-H."/>
        </authorList>
    </citation>
    <scope>NUCLEOTIDE SEQUENCE [LARGE SCALE GENOMIC DNA]</scope>
    <source>
        <strain evidence="2">E3</strain>
    </source>
</reference>